<proteinExistence type="inferred from homology"/>
<evidence type="ECO:0000256" key="7">
    <source>
        <dbReference type="RuleBase" id="RU362118"/>
    </source>
</evidence>
<dbReference type="Gene3D" id="3.40.640.10">
    <property type="entry name" value="Type I PLP-dependent aspartate aminotransferase-like (Major domain)"/>
    <property type="match status" value="1"/>
</dbReference>
<dbReference type="SUPFAM" id="SSF53383">
    <property type="entry name" value="PLP-dependent transferases"/>
    <property type="match status" value="1"/>
</dbReference>
<evidence type="ECO:0000256" key="6">
    <source>
        <dbReference type="ARBA" id="ARBA00071157"/>
    </source>
</evidence>
<dbReference type="RefSeq" id="WP_149475217.1">
    <property type="nucleotide sequence ID" value="NZ_JAGGMB010000001.1"/>
</dbReference>
<keyword evidence="4 7" id="KW-0663">Pyridoxal phosphate</keyword>
<evidence type="ECO:0000256" key="3">
    <source>
        <dbReference type="ARBA" id="ARBA00022679"/>
    </source>
</evidence>
<dbReference type="GO" id="GO:0003961">
    <property type="term" value="F:O-acetylhomoserine aminocarboxypropyltransferase activity"/>
    <property type="evidence" value="ECO:0007669"/>
    <property type="project" value="TreeGrafter"/>
</dbReference>
<protein>
    <recommendedName>
        <fullName evidence="6">O-succinylhomoserine sulfhydrylase</fullName>
    </recommendedName>
</protein>
<dbReference type="InterPro" id="IPR054542">
    <property type="entry name" value="Cys_met_metab_PP"/>
</dbReference>
<comment type="subunit">
    <text evidence="2">Homotetramer.</text>
</comment>
<evidence type="ECO:0000256" key="4">
    <source>
        <dbReference type="ARBA" id="ARBA00022898"/>
    </source>
</evidence>
<dbReference type="GO" id="GO:0071269">
    <property type="term" value="P:L-homocysteine biosynthetic process"/>
    <property type="evidence" value="ECO:0007669"/>
    <property type="project" value="TreeGrafter"/>
</dbReference>
<dbReference type="GO" id="GO:0006535">
    <property type="term" value="P:cysteine biosynthetic process from serine"/>
    <property type="evidence" value="ECO:0007669"/>
    <property type="project" value="TreeGrafter"/>
</dbReference>
<dbReference type="EMBL" id="JAGGMB010000001">
    <property type="protein sequence ID" value="MBP2076291.1"/>
    <property type="molecule type" value="Genomic_DNA"/>
</dbReference>
<comment type="cofactor">
    <cofactor evidence="1 7">
        <name>pyridoxal 5'-phosphate</name>
        <dbReference type="ChEBI" id="CHEBI:597326"/>
    </cofactor>
</comment>
<dbReference type="InterPro" id="IPR000277">
    <property type="entry name" value="Cys/Met-Metab_PyrdxlP-dep_enz"/>
</dbReference>
<sequence length="565" mass="61029">MSHFQPETVLLHGGQQPDPTSGARAVPIYQTTSYVFRDTEHAQNLFGLAETGNIYSRIMNPTVDAFEQRVAQLEDGVGAVATSSGMAAITLAILNIAEAGDEIIADSNLYGGTYNLFAATLPRYGITVKFVDGTKPEEIEAAITDKTKAVFGEIITNPSLYVFDVEAVADIAHAHGIPLIIDNTFAPYIAKPLTWGADIVIHSATKWIGGHGTTIGGVVVDGGRFNWDNGRFPGFTEPDETYHGLKFKDLGPTAFITKLRVQLLRDIGACLSPQSAFLFLQGLETLHLRIERHLQNAEKVASYLQEHDAVEWVNFPGLKEHPSHALAKKYFKKGYGSIITFGIQGGRDAGRKLIDNVKLWSHVANVGDAKSLIIHPASTTHQQLNTEDLKKSGVTEELVRLSVGLEAVEDVLADLEQAISQATGVNQVAKQSDDAAIKGLLSSPFDRKEGVRKKVIASIGIEPSKAKSLEKIGFEIVPVGTGPYNELSEVPSPIDALWVNNEELPSAVIEQLVNKEIKFIFAEGTASANQTVQHANAAGIIVTDANPATLAIQLRSNNKQETVSV</sequence>
<evidence type="ECO:0000256" key="1">
    <source>
        <dbReference type="ARBA" id="ARBA00001933"/>
    </source>
</evidence>
<dbReference type="OrthoDB" id="9803887at2"/>
<organism evidence="9 10">
    <name type="scientific">Oceanobacillus polygoni</name>
    <dbReference type="NCBI Taxonomy" id="1235259"/>
    <lineage>
        <taxon>Bacteria</taxon>
        <taxon>Bacillati</taxon>
        <taxon>Bacillota</taxon>
        <taxon>Bacilli</taxon>
        <taxon>Bacillales</taxon>
        <taxon>Bacillaceae</taxon>
        <taxon>Oceanobacillus</taxon>
    </lineage>
</organism>
<dbReference type="FunFam" id="3.90.1150.10:FF:000033">
    <property type="entry name" value="Cystathionine gamma-synthase"/>
    <property type="match status" value="1"/>
</dbReference>
<feature type="region of interest" description="Disordered" evidence="8">
    <location>
        <begin position="1"/>
        <end position="23"/>
    </location>
</feature>
<evidence type="ECO:0000313" key="10">
    <source>
        <dbReference type="Proteomes" id="UP001138793"/>
    </source>
</evidence>
<evidence type="ECO:0000256" key="5">
    <source>
        <dbReference type="ARBA" id="ARBA00060995"/>
    </source>
</evidence>
<dbReference type="PANTHER" id="PTHR43797">
    <property type="entry name" value="HOMOCYSTEINE/CYSTEINE SYNTHASE"/>
    <property type="match status" value="1"/>
</dbReference>
<dbReference type="GO" id="GO:0004124">
    <property type="term" value="F:cysteine synthase activity"/>
    <property type="evidence" value="ECO:0007669"/>
    <property type="project" value="TreeGrafter"/>
</dbReference>
<dbReference type="InterPro" id="IPR015424">
    <property type="entry name" value="PyrdxlP-dep_Trfase"/>
</dbReference>
<dbReference type="InterPro" id="IPR015422">
    <property type="entry name" value="PyrdxlP-dep_Trfase_small"/>
</dbReference>
<evidence type="ECO:0000313" key="9">
    <source>
        <dbReference type="EMBL" id="MBP2076291.1"/>
    </source>
</evidence>
<dbReference type="PROSITE" id="PS00868">
    <property type="entry name" value="CYS_MET_METAB_PP"/>
    <property type="match status" value="1"/>
</dbReference>
<accession>A0A9X0YSN8</accession>
<dbReference type="GO" id="GO:0005737">
    <property type="term" value="C:cytoplasm"/>
    <property type="evidence" value="ECO:0007669"/>
    <property type="project" value="TreeGrafter"/>
</dbReference>
<dbReference type="GO" id="GO:0019346">
    <property type="term" value="P:transsulfuration"/>
    <property type="evidence" value="ECO:0007669"/>
    <property type="project" value="InterPro"/>
</dbReference>
<dbReference type="Proteomes" id="UP001138793">
    <property type="component" value="Unassembled WGS sequence"/>
</dbReference>
<reference evidence="9" key="1">
    <citation type="submission" date="2021-03" db="EMBL/GenBank/DDBJ databases">
        <title>Genomic Encyclopedia of Type Strains, Phase IV (KMG-IV): sequencing the most valuable type-strain genomes for metagenomic binning, comparative biology and taxonomic classification.</title>
        <authorList>
            <person name="Goeker M."/>
        </authorList>
    </citation>
    <scope>NUCLEOTIDE SEQUENCE</scope>
    <source>
        <strain evidence="9">DSM 107338</strain>
    </source>
</reference>
<dbReference type="Pfam" id="PF01053">
    <property type="entry name" value="Cys_Met_Meta_PP"/>
    <property type="match status" value="1"/>
</dbReference>
<dbReference type="PANTHER" id="PTHR43797:SF2">
    <property type="entry name" value="HOMOCYSTEINE_CYSTEINE SYNTHASE"/>
    <property type="match status" value="1"/>
</dbReference>
<name>A0A9X0YSN8_9BACI</name>
<dbReference type="GO" id="GO:0030170">
    <property type="term" value="F:pyridoxal phosphate binding"/>
    <property type="evidence" value="ECO:0007669"/>
    <property type="project" value="InterPro"/>
</dbReference>
<dbReference type="Gene3D" id="3.90.1150.10">
    <property type="entry name" value="Aspartate Aminotransferase, domain 1"/>
    <property type="match status" value="1"/>
</dbReference>
<dbReference type="CDD" id="cd00614">
    <property type="entry name" value="CGS_like"/>
    <property type="match status" value="1"/>
</dbReference>
<gene>
    <name evidence="9" type="ORF">J2Z64_000502</name>
</gene>
<dbReference type="NCBIfam" id="TIGR01326">
    <property type="entry name" value="OAH_OAS_sulfhy"/>
    <property type="match status" value="1"/>
</dbReference>
<dbReference type="InterPro" id="IPR015421">
    <property type="entry name" value="PyrdxlP-dep_Trfase_major"/>
</dbReference>
<keyword evidence="3 9" id="KW-0808">Transferase</keyword>
<comment type="similarity">
    <text evidence="5">Belongs to the trans-sulfuration enzymes family. MetZ subfamily.</text>
</comment>
<dbReference type="AlphaFoldDB" id="A0A9X0YSN8"/>
<dbReference type="InterPro" id="IPR006235">
    <property type="entry name" value="OAc-hSer/O-AcSer_sulfhydrylase"/>
</dbReference>
<keyword evidence="10" id="KW-1185">Reference proteome</keyword>
<dbReference type="FunFam" id="3.40.640.10:FF:000035">
    <property type="entry name" value="O-succinylhomoserine sulfhydrylase"/>
    <property type="match status" value="1"/>
</dbReference>
<comment type="caution">
    <text evidence="9">The sequence shown here is derived from an EMBL/GenBank/DDBJ whole genome shotgun (WGS) entry which is preliminary data.</text>
</comment>
<evidence type="ECO:0000256" key="2">
    <source>
        <dbReference type="ARBA" id="ARBA00011881"/>
    </source>
</evidence>
<evidence type="ECO:0000256" key="8">
    <source>
        <dbReference type="SAM" id="MobiDB-lite"/>
    </source>
</evidence>